<organism evidence="2 3">
    <name type="scientific">Actinidia rufa</name>
    <dbReference type="NCBI Taxonomy" id="165716"/>
    <lineage>
        <taxon>Eukaryota</taxon>
        <taxon>Viridiplantae</taxon>
        <taxon>Streptophyta</taxon>
        <taxon>Embryophyta</taxon>
        <taxon>Tracheophyta</taxon>
        <taxon>Spermatophyta</taxon>
        <taxon>Magnoliopsida</taxon>
        <taxon>eudicotyledons</taxon>
        <taxon>Gunneridae</taxon>
        <taxon>Pentapetalae</taxon>
        <taxon>asterids</taxon>
        <taxon>Ericales</taxon>
        <taxon>Actinidiaceae</taxon>
        <taxon>Actinidia</taxon>
    </lineage>
</organism>
<dbReference type="AlphaFoldDB" id="A0A7J0H1J0"/>
<reference evidence="2 3" key="1">
    <citation type="submission" date="2019-07" db="EMBL/GenBank/DDBJ databases">
        <title>De Novo Assembly of kiwifruit Actinidia rufa.</title>
        <authorList>
            <person name="Sugita-Konishi S."/>
            <person name="Sato K."/>
            <person name="Mori E."/>
            <person name="Abe Y."/>
            <person name="Kisaki G."/>
            <person name="Hamano K."/>
            <person name="Suezawa K."/>
            <person name="Otani M."/>
            <person name="Fukuda T."/>
            <person name="Manabe T."/>
            <person name="Gomi K."/>
            <person name="Tabuchi M."/>
            <person name="Akimitsu K."/>
            <person name="Kataoka I."/>
        </authorList>
    </citation>
    <scope>NUCLEOTIDE SEQUENCE [LARGE SCALE GENOMIC DNA]</scope>
    <source>
        <strain evidence="3">cv. Fuchu</strain>
    </source>
</reference>
<protein>
    <submittedName>
        <fullName evidence="2">Uncharacterized protein</fullName>
    </submittedName>
</protein>
<dbReference type="Proteomes" id="UP000585474">
    <property type="component" value="Unassembled WGS sequence"/>
</dbReference>
<accession>A0A7J0H1J0</accession>
<name>A0A7J0H1J0_9ERIC</name>
<evidence type="ECO:0000313" key="2">
    <source>
        <dbReference type="EMBL" id="GFZ16977.1"/>
    </source>
</evidence>
<proteinExistence type="predicted"/>
<comment type="caution">
    <text evidence="2">The sequence shown here is derived from an EMBL/GenBank/DDBJ whole genome shotgun (WGS) entry which is preliminary data.</text>
</comment>
<feature type="region of interest" description="Disordered" evidence="1">
    <location>
        <begin position="101"/>
        <end position="128"/>
    </location>
</feature>
<dbReference type="EMBL" id="BJWL01000026">
    <property type="protein sequence ID" value="GFZ16977.1"/>
    <property type="molecule type" value="Genomic_DNA"/>
</dbReference>
<keyword evidence="3" id="KW-1185">Reference proteome</keyword>
<gene>
    <name evidence="2" type="ORF">Acr_26g0002470</name>
</gene>
<evidence type="ECO:0000313" key="3">
    <source>
        <dbReference type="Proteomes" id="UP000585474"/>
    </source>
</evidence>
<evidence type="ECO:0000256" key="1">
    <source>
        <dbReference type="SAM" id="MobiDB-lite"/>
    </source>
</evidence>
<sequence length="201" mass="21593">MSTKLGQHKSLKLSRSEFATVIAIEEVKHVVADPAIQGKNLVVVAPILVVNSNEKEPVAPESKVVALAPEVPCPISTPILILLIVRAEFALLPTPPRKIRGRHPRWVSSTSKNEGGGGKSSSATTSPSTAPELWVLELTISKLGRQVTIADSSWENDTCLALAQFVMLPQDVADLAAKDVMEVGSLMVMQYIQESVPVQLV</sequence>